<organism evidence="14 15">
    <name type="scientific">Canna indica</name>
    <name type="common">Indian-shot</name>
    <dbReference type="NCBI Taxonomy" id="4628"/>
    <lineage>
        <taxon>Eukaryota</taxon>
        <taxon>Viridiplantae</taxon>
        <taxon>Streptophyta</taxon>
        <taxon>Embryophyta</taxon>
        <taxon>Tracheophyta</taxon>
        <taxon>Spermatophyta</taxon>
        <taxon>Magnoliopsida</taxon>
        <taxon>Liliopsida</taxon>
        <taxon>Zingiberales</taxon>
        <taxon>Cannaceae</taxon>
        <taxon>Canna</taxon>
    </lineage>
</organism>
<sequence>MRAMPQCGHAFHRECIDTWLLTRSSFCPVCRSRVVEREVEPAIAACAQANGDHRNVLHIAVQTNTVANLI</sequence>
<accession>A0AAQ3QNU9</accession>
<dbReference type="Gene3D" id="3.30.40.10">
    <property type="entry name" value="Zinc/RING finger domain, C3HC4 (zinc finger)"/>
    <property type="match status" value="1"/>
</dbReference>
<dbReference type="GO" id="GO:0016020">
    <property type="term" value="C:membrane"/>
    <property type="evidence" value="ECO:0007669"/>
    <property type="project" value="UniProtKB-SubCell"/>
</dbReference>
<keyword evidence="4" id="KW-0812">Transmembrane</keyword>
<keyword evidence="6 12" id="KW-0863">Zinc-finger</keyword>
<evidence type="ECO:0000256" key="8">
    <source>
        <dbReference type="ARBA" id="ARBA00022833"/>
    </source>
</evidence>
<evidence type="ECO:0000256" key="9">
    <source>
        <dbReference type="ARBA" id="ARBA00022989"/>
    </source>
</evidence>
<evidence type="ECO:0000256" key="4">
    <source>
        <dbReference type="ARBA" id="ARBA00022692"/>
    </source>
</evidence>
<evidence type="ECO:0000256" key="10">
    <source>
        <dbReference type="ARBA" id="ARBA00023136"/>
    </source>
</evidence>
<dbReference type="Pfam" id="PF13639">
    <property type="entry name" value="zf-RING_2"/>
    <property type="match status" value="1"/>
</dbReference>
<comment type="similarity">
    <text evidence="11">Belongs to the RING-type zinc finger family. ATL subfamily.</text>
</comment>
<evidence type="ECO:0000313" key="14">
    <source>
        <dbReference type="EMBL" id="WOL18164.1"/>
    </source>
</evidence>
<dbReference type="AlphaFoldDB" id="A0AAQ3QNU9"/>
<keyword evidence="8" id="KW-0862">Zinc</keyword>
<keyword evidence="9" id="KW-1133">Transmembrane helix</keyword>
<evidence type="ECO:0000256" key="7">
    <source>
        <dbReference type="ARBA" id="ARBA00022786"/>
    </source>
</evidence>
<evidence type="ECO:0000256" key="2">
    <source>
        <dbReference type="ARBA" id="ARBA00004906"/>
    </source>
</evidence>
<keyword evidence="15" id="KW-1185">Reference proteome</keyword>
<evidence type="ECO:0000256" key="1">
    <source>
        <dbReference type="ARBA" id="ARBA00004167"/>
    </source>
</evidence>
<evidence type="ECO:0000256" key="6">
    <source>
        <dbReference type="ARBA" id="ARBA00022771"/>
    </source>
</evidence>
<evidence type="ECO:0000313" key="15">
    <source>
        <dbReference type="Proteomes" id="UP001327560"/>
    </source>
</evidence>
<keyword evidence="5" id="KW-0479">Metal-binding</keyword>
<dbReference type="InterPro" id="IPR001841">
    <property type="entry name" value="Znf_RING"/>
</dbReference>
<dbReference type="EMBL" id="CP136897">
    <property type="protein sequence ID" value="WOL18164.1"/>
    <property type="molecule type" value="Genomic_DNA"/>
</dbReference>
<keyword evidence="7" id="KW-0833">Ubl conjugation pathway</keyword>
<evidence type="ECO:0000256" key="12">
    <source>
        <dbReference type="PROSITE-ProRule" id="PRU00175"/>
    </source>
</evidence>
<dbReference type="PANTHER" id="PTHR45768">
    <property type="entry name" value="E3 UBIQUITIN-PROTEIN LIGASE RNF13-LIKE"/>
    <property type="match status" value="1"/>
</dbReference>
<proteinExistence type="inferred from homology"/>
<feature type="domain" description="RING-type" evidence="13">
    <location>
        <begin position="7"/>
        <end position="31"/>
    </location>
</feature>
<reference evidence="14 15" key="1">
    <citation type="submission" date="2023-10" db="EMBL/GenBank/DDBJ databases">
        <title>Chromosome-scale genome assembly provides insights into flower coloration mechanisms of Canna indica.</title>
        <authorList>
            <person name="Li C."/>
        </authorList>
    </citation>
    <scope>NUCLEOTIDE SEQUENCE [LARGE SCALE GENOMIC DNA]</scope>
    <source>
        <tissue evidence="14">Flower</tissue>
    </source>
</reference>
<comment type="pathway">
    <text evidence="2">Protein modification; protein ubiquitination.</text>
</comment>
<dbReference type="Proteomes" id="UP001327560">
    <property type="component" value="Chromosome 8"/>
</dbReference>
<dbReference type="GO" id="GO:0016740">
    <property type="term" value="F:transferase activity"/>
    <property type="evidence" value="ECO:0007669"/>
    <property type="project" value="UniProtKB-KW"/>
</dbReference>
<keyword evidence="10" id="KW-0472">Membrane</keyword>
<dbReference type="PROSITE" id="PS50089">
    <property type="entry name" value="ZF_RING_2"/>
    <property type="match status" value="1"/>
</dbReference>
<evidence type="ECO:0000256" key="5">
    <source>
        <dbReference type="ARBA" id="ARBA00022723"/>
    </source>
</evidence>
<dbReference type="PANTHER" id="PTHR45768:SF18">
    <property type="entry name" value="RING-H2 FINGER PROTEIN ATL47-RELATED"/>
    <property type="match status" value="1"/>
</dbReference>
<comment type="subcellular location">
    <subcellularLocation>
        <location evidence="1">Membrane</location>
        <topology evidence="1">Single-pass membrane protein</topology>
    </subcellularLocation>
</comment>
<dbReference type="SUPFAM" id="SSF57850">
    <property type="entry name" value="RING/U-box"/>
    <property type="match status" value="1"/>
</dbReference>
<dbReference type="GO" id="GO:0008270">
    <property type="term" value="F:zinc ion binding"/>
    <property type="evidence" value="ECO:0007669"/>
    <property type="project" value="UniProtKB-KW"/>
</dbReference>
<name>A0AAQ3QNU9_9LILI</name>
<evidence type="ECO:0000259" key="13">
    <source>
        <dbReference type="PROSITE" id="PS50089"/>
    </source>
</evidence>
<keyword evidence="3" id="KW-0808">Transferase</keyword>
<evidence type="ECO:0000256" key="3">
    <source>
        <dbReference type="ARBA" id="ARBA00022679"/>
    </source>
</evidence>
<evidence type="ECO:0000256" key="11">
    <source>
        <dbReference type="ARBA" id="ARBA00024209"/>
    </source>
</evidence>
<dbReference type="InterPro" id="IPR013083">
    <property type="entry name" value="Znf_RING/FYVE/PHD"/>
</dbReference>
<protein>
    <submittedName>
        <fullName evidence="14">RING-H2 finger protein ATL66-like isoform X1</fullName>
    </submittedName>
</protein>
<gene>
    <name evidence="14" type="ORF">Cni_G26957</name>
</gene>